<evidence type="ECO:0000256" key="4">
    <source>
        <dbReference type="ARBA" id="ARBA00023128"/>
    </source>
</evidence>
<dbReference type="EMBL" id="CAJVRL010000077">
    <property type="protein sequence ID" value="CAG8957143.1"/>
    <property type="molecule type" value="Genomic_DNA"/>
</dbReference>
<keyword evidence="5" id="KW-0472">Membrane</keyword>
<organism evidence="8 9">
    <name type="scientific">Hymenoscyphus fraxineus</name>
    <dbReference type="NCBI Taxonomy" id="746836"/>
    <lineage>
        <taxon>Eukaryota</taxon>
        <taxon>Fungi</taxon>
        <taxon>Dikarya</taxon>
        <taxon>Ascomycota</taxon>
        <taxon>Pezizomycotina</taxon>
        <taxon>Leotiomycetes</taxon>
        <taxon>Helotiales</taxon>
        <taxon>Helotiaceae</taxon>
        <taxon>Hymenoscyphus</taxon>
    </lineage>
</organism>
<gene>
    <name evidence="8" type="ORF">HYFRA_00009344</name>
</gene>
<dbReference type="PANTHER" id="PTHR21181:SF13">
    <property type="entry name" value="NADH DEHYDROGENASE (UBIQUINONE) COMPLEX I, ASSEMBLY FACTOR 6"/>
    <property type="match status" value="1"/>
</dbReference>
<reference evidence="8" key="1">
    <citation type="submission" date="2021-07" db="EMBL/GenBank/DDBJ databases">
        <authorList>
            <person name="Durling M."/>
        </authorList>
    </citation>
    <scope>NUCLEOTIDE SEQUENCE</scope>
</reference>
<evidence type="ECO:0000313" key="8">
    <source>
        <dbReference type="EMBL" id="CAG8957143.1"/>
    </source>
</evidence>
<dbReference type="Pfam" id="PF00494">
    <property type="entry name" value="SQS_PSY"/>
    <property type="match status" value="2"/>
</dbReference>
<evidence type="ECO:0000256" key="6">
    <source>
        <dbReference type="ARBA" id="ARBA00038273"/>
    </source>
</evidence>
<evidence type="ECO:0000256" key="1">
    <source>
        <dbReference type="ARBA" id="ARBA00004273"/>
    </source>
</evidence>
<dbReference type="GO" id="GO:0032981">
    <property type="term" value="P:mitochondrial respiratory chain complex I assembly"/>
    <property type="evidence" value="ECO:0007669"/>
    <property type="project" value="TreeGrafter"/>
</dbReference>
<dbReference type="GO" id="GO:0005743">
    <property type="term" value="C:mitochondrial inner membrane"/>
    <property type="evidence" value="ECO:0007669"/>
    <property type="project" value="UniProtKB-SubCell"/>
</dbReference>
<name>A0A9N9PVW5_9HELO</name>
<dbReference type="InterPro" id="IPR002060">
    <property type="entry name" value="Squ/phyt_synthse"/>
</dbReference>
<dbReference type="InterPro" id="IPR008949">
    <property type="entry name" value="Isoprenoid_synthase_dom_sf"/>
</dbReference>
<dbReference type="OrthoDB" id="270318at2759"/>
<feature type="region of interest" description="Disordered" evidence="7">
    <location>
        <begin position="341"/>
        <end position="365"/>
    </location>
</feature>
<keyword evidence="2" id="KW-0999">Mitochondrion inner membrane</keyword>
<dbReference type="AlphaFoldDB" id="A0A9N9PVW5"/>
<keyword evidence="3" id="KW-0809">Transit peptide</keyword>
<proteinExistence type="inferred from homology"/>
<evidence type="ECO:0000256" key="2">
    <source>
        <dbReference type="ARBA" id="ARBA00022792"/>
    </source>
</evidence>
<feature type="compositionally biased region" description="Basic and acidic residues" evidence="7">
    <location>
        <begin position="342"/>
        <end position="365"/>
    </location>
</feature>
<evidence type="ECO:0000256" key="5">
    <source>
        <dbReference type="ARBA" id="ARBA00023136"/>
    </source>
</evidence>
<evidence type="ECO:0000313" key="9">
    <source>
        <dbReference type="Proteomes" id="UP000696280"/>
    </source>
</evidence>
<keyword evidence="9" id="KW-1185">Reference proteome</keyword>
<evidence type="ECO:0000256" key="7">
    <source>
        <dbReference type="SAM" id="MobiDB-lite"/>
    </source>
</evidence>
<comment type="caution">
    <text evidence="8">The sequence shown here is derived from an EMBL/GenBank/DDBJ whole genome shotgun (WGS) entry which is preliminary data.</text>
</comment>
<evidence type="ECO:0000256" key="3">
    <source>
        <dbReference type="ARBA" id="ARBA00022946"/>
    </source>
</evidence>
<sequence>SSSASETPLLKCLCSPNQHHYIVQPNLFVVMYSTRASIRLQTHIKRKPLLRCAYATTPYSGPAPYPSRVTEADVNGARAYCSKLVKTFDSPSYTLQSFIPGHQSTRDAYLAIRALNIELARIPDLISNPTVGALRMQFWRDNITRTFANTPPKEPVAILLHNALTLLQSRDPSLSTNFMKGWFMKIINTREQYMDNRPYTSMDALETYAENTYSTLSYLTLAFVPIKSMAVDHVASHIGKATGIVAILRGLPLLAFPPPPNHHSNNEAFSAAMGGKGKGQTQGSVVLPLDIMAEAGVKEEDIFRQGGDAAGLKDAIFTIATRANDHLITAREMIKNLQQGKDAGHEFEHEGEEGHEYSPRSATEESQIRDLHTGFGVFMPAISTQLWLNNLEKHDFDVFNPELRKGDWRLVWKAYRAFSGRSLSI</sequence>
<dbReference type="Proteomes" id="UP000696280">
    <property type="component" value="Unassembled WGS sequence"/>
</dbReference>
<dbReference type="Gene3D" id="1.10.600.10">
    <property type="entry name" value="Farnesyl Diphosphate Synthase"/>
    <property type="match status" value="1"/>
</dbReference>
<evidence type="ECO:0008006" key="10">
    <source>
        <dbReference type="Google" id="ProtNLM"/>
    </source>
</evidence>
<accession>A0A9N9PVW5</accession>
<comment type="subcellular location">
    <subcellularLocation>
        <location evidence="1">Mitochondrion inner membrane</location>
    </subcellularLocation>
</comment>
<dbReference type="PANTHER" id="PTHR21181">
    <property type="match status" value="1"/>
</dbReference>
<comment type="similarity">
    <text evidence="6">Belongs to the NDUFAF6 family.</text>
</comment>
<protein>
    <recommendedName>
        <fullName evidence="10">Squalene/phytoene synthase</fullName>
    </recommendedName>
</protein>
<keyword evidence="4" id="KW-0496">Mitochondrion</keyword>
<dbReference type="SUPFAM" id="SSF48576">
    <property type="entry name" value="Terpenoid synthases"/>
    <property type="match status" value="1"/>
</dbReference>
<feature type="non-terminal residue" evidence="8">
    <location>
        <position position="1"/>
    </location>
</feature>